<keyword evidence="2" id="KW-1185">Reference proteome</keyword>
<reference evidence="3" key="1">
    <citation type="submission" date="2025-08" db="UniProtKB">
        <authorList>
            <consortium name="RefSeq"/>
        </authorList>
    </citation>
    <scope>IDENTIFICATION</scope>
    <source>
        <tissue evidence="3">Gonads</tissue>
    </source>
</reference>
<proteinExistence type="predicted"/>
<evidence type="ECO:0000256" key="1">
    <source>
        <dbReference type="SAM" id="MobiDB-lite"/>
    </source>
</evidence>
<feature type="compositionally biased region" description="Low complexity" evidence="1">
    <location>
        <begin position="300"/>
        <end position="316"/>
    </location>
</feature>
<feature type="compositionally biased region" description="Low complexity" evidence="1">
    <location>
        <begin position="177"/>
        <end position="205"/>
    </location>
</feature>
<dbReference type="KEGG" id="lak:106156264"/>
<dbReference type="CDD" id="cd00117">
    <property type="entry name" value="TFP"/>
    <property type="match status" value="1"/>
</dbReference>
<dbReference type="InParanoid" id="A0A1S3HPE5"/>
<feature type="compositionally biased region" description="Polar residues" evidence="1">
    <location>
        <begin position="356"/>
        <end position="371"/>
    </location>
</feature>
<dbReference type="STRING" id="7574.A0A1S3HPE5"/>
<dbReference type="Proteomes" id="UP000085678">
    <property type="component" value="Unplaced"/>
</dbReference>
<organism evidence="2 3">
    <name type="scientific">Lingula anatina</name>
    <name type="common">Brachiopod</name>
    <name type="synonym">Lingula unguis</name>
    <dbReference type="NCBI Taxonomy" id="7574"/>
    <lineage>
        <taxon>Eukaryota</taxon>
        <taxon>Metazoa</taxon>
        <taxon>Spiralia</taxon>
        <taxon>Lophotrochozoa</taxon>
        <taxon>Brachiopoda</taxon>
        <taxon>Linguliformea</taxon>
        <taxon>Lingulata</taxon>
        <taxon>Lingulida</taxon>
        <taxon>Linguloidea</taxon>
        <taxon>Lingulidae</taxon>
        <taxon>Lingula</taxon>
    </lineage>
</organism>
<name>A0A1S3HPE5_LINAN</name>
<dbReference type="RefSeq" id="XP_013386909.1">
    <property type="nucleotide sequence ID" value="XM_013531455.1"/>
</dbReference>
<gene>
    <name evidence="3" type="primary">LOC106156264</name>
</gene>
<feature type="compositionally biased region" description="Low complexity" evidence="1">
    <location>
        <begin position="125"/>
        <end position="148"/>
    </location>
</feature>
<evidence type="ECO:0000313" key="3">
    <source>
        <dbReference type="RefSeq" id="XP_013386909.1"/>
    </source>
</evidence>
<sequence length="475" mass="48911">MVKGTEKNASRSGAFSAQDQPLTAHRVSMTTADTGRVRCYDCHGDFCITALQNNPEQVSQCETTGKCFIRDDQNGYVYRGCTDENYYPGMDTSQNGCRTHPQYWAQAVWCLCDTELCNGLDTATTTTPTTLAPNTPSTVTASQPTPSTTQPPPSTTQPPPSTTQPPPSTTQPPPATTQPTPSLQPTSPTTTQMPTQTVPVVVDLTPPLPTTPQEPSGGVTQTVGAGDGTPVEPSGPIDGTPVEPTGPIDATPVEPTGPISGTPDEPPRTTPPTILIIQGTSRSGSGAVPSGTVQSGMAPSSGTGVTGSGSSTRNSGMIPNGAGVSQGTEVGANTSGMRATSGSMATPAIANPPTAMGQTVPGSNTQTQPPAGNNDMMTLLQMLGNGLTSNLPGPSIGSGGGTPASVSPPPTPVRPTAATPSTQDPFLSSLLAALTTTPGKRRTRFNAYNFIHKLDLFKRDGKKKATRLFANIYYD</sequence>
<dbReference type="AlphaFoldDB" id="A0A1S3HPE5"/>
<feature type="compositionally biased region" description="Low complexity" evidence="1">
    <location>
        <begin position="414"/>
        <end position="423"/>
    </location>
</feature>
<feature type="compositionally biased region" description="Polar residues" evidence="1">
    <location>
        <begin position="323"/>
        <end position="344"/>
    </location>
</feature>
<accession>A0A1S3HPE5</accession>
<dbReference type="GeneID" id="106156264"/>
<protein>
    <submittedName>
        <fullName evidence="3">Leucine-rich repeat extensin-like protein 5</fullName>
    </submittedName>
</protein>
<evidence type="ECO:0000313" key="2">
    <source>
        <dbReference type="Proteomes" id="UP000085678"/>
    </source>
</evidence>
<feature type="compositionally biased region" description="Pro residues" evidence="1">
    <location>
        <begin position="149"/>
        <end position="176"/>
    </location>
</feature>
<feature type="region of interest" description="Disordered" evidence="1">
    <location>
        <begin position="125"/>
        <end position="423"/>
    </location>
</feature>